<keyword evidence="6" id="KW-0805">Transcription regulation</keyword>
<comment type="caution">
    <text evidence="14">The sequence shown here is derived from an EMBL/GenBank/DDBJ whole genome shotgun (WGS) entry which is preliminary data.</text>
</comment>
<keyword evidence="9" id="KW-0675">Receptor</keyword>
<dbReference type="SUPFAM" id="SSF57716">
    <property type="entry name" value="Glucocorticoid receptor-like (DNA-binding domain)"/>
    <property type="match status" value="1"/>
</dbReference>
<evidence type="ECO:0000256" key="4">
    <source>
        <dbReference type="ARBA" id="ARBA00022771"/>
    </source>
</evidence>
<evidence type="ECO:0000256" key="5">
    <source>
        <dbReference type="ARBA" id="ARBA00022833"/>
    </source>
</evidence>
<evidence type="ECO:0000313" key="14">
    <source>
        <dbReference type="EMBL" id="MFH4982686.1"/>
    </source>
</evidence>
<dbReference type="Pfam" id="PF00105">
    <property type="entry name" value="zf-C4"/>
    <property type="match status" value="1"/>
</dbReference>
<keyword evidence="3" id="KW-0479">Metal-binding</keyword>
<dbReference type="PROSITE" id="PS51030">
    <property type="entry name" value="NUCLEAR_REC_DBD_2"/>
    <property type="match status" value="1"/>
</dbReference>
<dbReference type="InterPro" id="IPR035500">
    <property type="entry name" value="NHR-like_dom_sf"/>
</dbReference>
<dbReference type="Gene3D" id="3.30.50.10">
    <property type="entry name" value="Erythroid Transcription Factor GATA-1, subunit A"/>
    <property type="match status" value="1"/>
</dbReference>
<keyword evidence="8" id="KW-0804">Transcription</keyword>
<feature type="region of interest" description="Disordered" evidence="11">
    <location>
        <begin position="80"/>
        <end position="141"/>
    </location>
</feature>
<evidence type="ECO:0000256" key="2">
    <source>
        <dbReference type="ARBA" id="ARBA00005993"/>
    </source>
</evidence>
<feature type="compositionally biased region" description="Polar residues" evidence="11">
    <location>
        <begin position="117"/>
        <end position="139"/>
    </location>
</feature>
<feature type="domain" description="NR LBD" evidence="13">
    <location>
        <begin position="242"/>
        <end position="462"/>
    </location>
</feature>
<gene>
    <name evidence="14" type="ORF">AB6A40_009395</name>
</gene>
<dbReference type="InterPro" id="IPR013088">
    <property type="entry name" value="Znf_NHR/GATA"/>
</dbReference>
<dbReference type="InterPro" id="IPR000536">
    <property type="entry name" value="Nucl_hrmn_rcpt_lig-bd"/>
</dbReference>
<dbReference type="CDD" id="cd06960">
    <property type="entry name" value="NR_DBD_HNF4A"/>
    <property type="match status" value="1"/>
</dbReference>
<dbReference type="InterPro" id="IPR001628">
    <property type="entry name" value="Znf_hrmn_rcpt"/>
</dbReference>
<evidence type="ECO:0000256" key="11">
    <source>
        <dbReference type="SAM" id="MobiDB-lite"/>
    </source>
</evidence>
<evidence type="ECO:0000256" key="1">
    <source>
        <dbReference type="ARBA" id="ARBA00004123"/>
    </source>
</evidence>
<dbReference type="EMBL" id="JBGFUD010009861">
    <property type="protein sequence ID" value="MFH4982686.1"/>
    <property type="molecule type" value="Genomic_DNA"/>
</dbReference>
<keyword evidence="5" id="KW-0862">Zinc</keyword>
<evidence type="ECO:0000256" key="3">
    <source>
        <dbReference type="ARBA" id="ARBA00022723"/>
    </source>
</evidence>
<dbReference type="GO" id="GO:0005634">
    <property type="term" value="C:nucleus"/>
    <property type="evidence" value="ECO:0007669"/>
    <property type="project" value="UniProtKB-SubCell"/>
</dbReference>
<dbReference type="Proteomes" id="UP001608902">
    <property type="component" value="Unassembled WGS sequence"/>
</dbReference>
<name>A0ABD6ES59_9BILA</name>
<dbReference type="PROSITE" id="PS00031">
    <property type="entry name" value="NUCLEAR_REC_DBD_1"/>
    <property type="match status" value="1"/>
</dbReference>
<evidence type="ECO:0000259" key="13">
    <source>
        <dbReference type="PROSITE" id="PS51843"/>
    </source>
</evidence>
<protein>
    <submittedName>
        <fullName evidence="14">Uncharacterized protein</fullName>
    </submittedName>
</protein>
<proteinExistence type="inferred from homology"/>
<dbReference type="Gene3D" id="1.10.565.10">
    <property type="entry name" value="Retinoid X Receptor"/>
    <property type="match status" value="1"/>
</dbReference>
<evidence type="ECO:0000256" key="8">
    <source>
        <dbReference type="ARBA" id="ARBA00023163"/>
    </source>
</evidence>
<evidence type="ECO:0000256" key="7">
    <source>
        <dbReference type="ARBA" id="ARBA00023125"/>
    </source>
</evidence>
<comment type="similarity">
    <text evidence="2">Belongs to the nuclear hormone receptor family.</text>
</comment>
<dbReference type="SUPFAM" id="SSF48508">
    <property type="entry name" value="Nuclear receptor ligand-binding domain"/>
    <property type="match status" value="1"/>
</dbReference>
<evidence type="ECO:0000256" key="10">
    <source>
        <dbReference type="ARBA" id="ARBA00023242"/>
    </source>
</evidence>
<dbReference type="GO" id="GO:0008270">
    <property type="term" value="F:zinc ion binding"/>
    <property type="evidence" value="ECO:0007669"/>
    <property type="project" value="UniProtKB-KW"/>
</dbReference>
<keyword evidence="15" id="KW-1185">Reference proteome</keyword>
<dbReference type="InterPro" id="IPR050274">
    <property type="entry name" value="Nuclear_hormone_rcpt_NR2"/>
</dbReference>
<feature type="region of interest" description="Disordered" evidence="11">
    <location>
        <begin position="365"/>
        <end position="386"/>
    </location>
</feature>
<dbReference type="SMART" id="SM00399">
    <property type="entry name" value="ZnF_C4"/>
    <property type="match status" value="1"/>
</dbReference>
<feature type="domain" description="Nuclear receptor" evidence="12">
    <location>
        <begin position="3"/>
        <end position="78"/>
    </location>
</feature>
<dbReference type="PROSITE" id="PS51257">
    <property type="entry name" value="PROKAR_LIPOPROTEIN"/>
    <property type="match status" value="1"/>
</dbReference>
<keyword evidence="4" id="KW-0863">Zinc-finger</keyword>
<evidence type="ECO:0000256" key="9">
    <source>
        <dbReference type="ARBA" id="ARBA00023170"/>
    </source>
</evidence>
<dbReference type="PROSITE" id="PS51843">
    <property type="entry name" value="NR_LBD"/>
    <property type="match status" value="1"/>
</dbReference>
<organism evidence="14 15">
    <name type="scientific">Gnathostoma spinigerum</name>
    <dbReference type="NCBI Taxonomy" id="75299"/>
    <lineage>
        <taxon>Eukaryota</taxon>
        <taxon>Metazoa</taxon>
        <taxon>Ecdysozoa</taxon>
        <taxon>Nematoda</taxon>
        <taxon>Chromadorea</taxon>
        <taxon>Rhabditida</taxon>
        <taxon>Spirurina</taxon>
        <taxon>Gnathostomatomorpha</taxon>
        <taxon>Gnathostomatoidea</taxon>
        <taxon>Gnathostomatidae</taxon>
        <taxon>Gnathostoma</taxon>
    </lineage>
</organism>
<feature type="compositionally biased region" description="Low complexity" evidence="11">
    <location>
        <begin position="365"/>
        <end position="378"/>
    </location>
</feature>
<dbReference type="PANTHER" id="PTHR24083">
    <property type="entry name" value="NUCLEAR HORMONE RECEPTOR"/>
    <property type="match status" value="1"/>
</dbReference>
<keyword evidence="7" id="KW-0238">DNA-binding</keyword>
<evidence type="ECO:0000256" key="6">
    <source>
        <dbReference type="ARBA" id="ARBA00023015"/>
    </source>
</evidence>
<comment type="subcellular location">
    <subcellularLocation>
        <location evidence="1">Nucleus</location>
    </subcellularLocation>
</comment>
<dbReference type="GO" id="GO:0003677">
    <property type="term" value="F:DNA binding"/>
    <property type="evidence" value="ECO:0007669"/>
    <property type="project" value="UniProtKB-KW"/>
</dbReference>
<dbReference type="FunFam" id="3.30.50.10:FF:000030">
    <property type="entry name" value="Nuclear Hormone Receptor family"/>
    <property type="match status" value="1"/>
</dbReference>
<keyword evidence="10" id="KW-0539">Nucleus</keyword>
<sequence length="462" mass="51206">MPSFKCVVCASISNGFHFGVISCAACSAFFRRSVVESRRYRCRKNSQCVIDGSARCFCRACRFEKCLRVGMDPNAVQPHRDSIGKIRRNPNVNGSEVRQPKKEVNHHGVLCSDESRTPQSGQESSVLLNLSRPTKTSNKVGRENCATAQLLMSTGAVAEQLLAFSRGSLISKQEMVANESLKSKASSFSESNVDIEDQDSPLLSPPHSILHMPTEQPSVDCIPSSTIYYEAMYPCATFVANEAGNLIEHLVSCYKALRERRRLLHCPPTIRDILGSSEPPMRPARFCASTCLQLRIELAFIVEFFNCIHPFSKLRLEDRVLLVKNSLLPYSVLEKHYVTMLGGGYQTNRIINVDNTYFDLSESLTSSSSEGSKPSAPADPTISSDVETSPKNFEGLASPSRLWIPGCCNTSKTENIDQNTLKRLLFPTLRESLRAITGAMYHFGMTDAEFVALVVIILFDSC</sequence>
<dbReference type="PRINTS" id="PR00047">
    <property type="entry name" value="STROIDFINGER"/>
</dbReference>
<dbReference type="AlphaFoldDB" id="A0ABD6ES59"/>
<dbReference type="InterPro" id="IPR049636">
    <property type="entry name" value="HNF4-like_DBD"/>
</dbReference>
<accession>A0ABD6ES59</accession>
<evidence type="ECO:0000259" key="12">
    <source>
        <dbReference type="PROSITE" id="PS51030"/>
    </source>
</evidence>
<evidence type="ECO:0000313" key="15">
    <source>
        <dbReference type="Proteomes" id="UP001608902"/>
    </source>
</evidence>
<reference evidence="14 15" key="1">
    <citation type="submission" date="2024-08" db="EMBL/GenBank/DDBJ databases">
        <title>Gnathostoma spinigerum genome.</title>
        <authorList>
            <person name="Gonzalez-Bertolin B."/>
            <person name="Monzon S."/>
            <person name="Zaballos A."/>
            <person name="Jimenez P."/>
            <person name="Dekumyoy P."/>
            <person name="Varona S."/>
            <person name="Cuesta I."/>
            <person name="Sumanam S."/>
            <person name="Adisakwattana P."/>
            <person name="Gasser R.B."/>
            <person name="Hernandez-Gonzalez A."/>
            <person name="Young N.D."/>
            <person name="Perteguer M.J."/>
        </authorList>
    </citation>
    <scope>NUCLEOTIDE SEQUENCE [LARGE SCALE GENOMIC DNA]</scope>
    <source>
        <strain evidence="14">AL3</strain>
        <tissue evidence="14">Liver</tissue>
    </source>
</reference>